<comment type="caution">
    <text evidence="1">The sequence shown here is derived from an EMBL/GenBank/DDBJ whole genome shotgun (WGS) entry which is preliminary data.</text>
</comment>
<dbReference type="Proteomes" id="UP000186102">
    <property type="component" value="Unassembled WGS sequence"/>
</dbReference>
<dbReference type="EMBL" id="MLBF01000073">
    <property type="protein sequence ID" value="OLN26634.1"/>
    <property type="molecule type" value="Genomic_DNA"/>
</dbReference>
<name>A0A1Q8QH19_9FIRM</name>
<evidence type="ECO:0000313" key="1">
    <source>
        <dbReference type="EMBL" id="OLN26634.1"/>
    </source>
</evidence>
<evidence type="ECO:0000313" key="2">
    <source>
        <dbReference type="Proteomes" id="UP000186102"/>
    </source>
</evidence>
<gene>
    <name evidence="1" type="ORF">DSOL_4916</name>
</gene>
<accession>A0A1Q8QH19</accession>
<dbReference type="STRING" id="1888891.DSOL_4916"/>
<reference evidence="1 2" key="1">
    <citation type="submission" date="2016-09" db="EMBL/GenBank/DDBJ databases">
        <title>Complete genome of Desulfosporosinus sp. OL.</title>
        <authorList>
            <person name="Mardanov A."/>
            <person name="Beletsky A."/>
            <person name="Panova A."/>
            <person name="Karnachuk O."/>
            <person name="Ravin N."/>
        </authorList>
    </citation>
    <scope>NUCLEOTIDE SEQUENCE [LARGE SCALE GENOMIC DNA]</scope>
    <source>
        <strain evidence="1 2">OL</strain>
    </source>
</reference>
<proteinExistence type="predicted"/>
<sequence length="43" mass="5074">MLTNYPRNADGLKAYSKQKQLETAKNVDEAIKLLNKRKRLHQF</sequence>
<dbReference type="RefSeq" id="WP_282433575.1">
    <property type="nucleotide sequence ID" value="NZ_MLBF01000073.1"/>
</dbReference>
<keyword evidence="2" id="KW-1185">Reference proteome</keyword>
<dbReference type="AlphaFoldDB" id="A0A1Q8QH19"/>
<organism evidence="1 2">
    <name type="scientific">Desulfosporosinus metallidurans</name>
    <dbReference type="NCBI Taxonomy" id="1888891"/>
    <lineage>
        <taxon>Bacteria</taxon>
        <taxon>Bacillati</taxon>
        <taxon>Bacillota</taxon>
        <taxon>Clostridia</taxon>
        <taxon>Eubacteriales</taxon>
        <taxon>Desulfitobacteriaceae</taxon>
        <taxon>Desulfosporosinus</taxon>
    </lineage>
</organism>
<protein>
    <submittedName>
        <fullName evidence="1">Uncharacterized protein</fullName>
    </submittedName>
</protein>